<comment type="caution">
    <text evidence="2">The sequence shown here is derived from an EMBL/GenBank/DDBJ whole genome shotgun (WGS) entry which is preliminary data.</text>
</comment>
<evidence type="ECO:0000313" key="3">
    <source>
        <dbReference type="Proteomes" id="UP000017404"/>
    </source>
</evidence>
<gene>
    <name evidence="2" type="ORF">F990_02312</name>
</gene>
<dbReference type="RefSeq" id="WP_018679944.1">
    <property type="nucleotide sequence ID" value="NZ_AYEV01000024.1"/>
</dbReference>
<dbReference type="STRING" id="202955.GCA_000759995_00231"/>
<proteinExistence type="predicted"/>
<dbReference type="PATRIC" id="fig|1120928.5.peg.2336"/>
<dbReference type="AlphaFoldDB" id="V2V1T6"/>
<evidence type="ECO:0000313" key="2">
    <source>
        <dbReference type="EMBL" id="ESK54870.1"/>
    </source>
</evidence>
<accession>V2V1T6</accession>
<feature type="compositionally biased region" description="Basic and acidic residues" evidence="1">
    <location>
        <begin position="52"/>
        <end position="80"/>
    </location>
</feature>
<name>V2V1T6_9GAMM</name>
<evidence type="ECO:0000256" key="1">
    <source>
        <dbReference type="SAM" id="MobiDB-lite"/>
    </source>
</evidence>
<reference evidence="2 3" key="1">
    <citation type="submission" date="2013-10" db="EMBL/GenBank/DDBJ databases">
        <title>The Genome Sequence of Acinetobacter tjernbergiae CIP107465.</title>
        <authorList>
            <consortium name="The Broad Institute Genomics Platform"/>
            <consortium name="The Broad Institute Genome Sequencing Center for Infectious Disease"/>
            <person name="Cerqueira G."/>
            <person name="Feldgarden M."/>
            <person name="Courvalin P."/>
            <person name="Grillot-Courvalin C."/>
            <person name="Clermont D."/>
            <person name="Rocha E."/>
            <person name="Yoon E.-J."/>
            <person name="Nemec A."/>
            <person name="Young S.K."/>
            <person name="Zeng Q."/>
            <person name="Gargeya S."/>
            <person name="Fitzgerald M."/>
            <person name="Abouelleil A."/>
            <person name="Alvarado L."/>
            <person name="Berlin A.M."/>
            <person name="Chapman S.B."/>
            <person name="Gainer-Dewar J."/>
            <person name="Goldberg J."/>
            <person name="Gnerre S."/>
            <person name="Griggs A."/>
            <person name="Gujja S."/>
            <person name="Hansen M."/>
            <person name="Howarth C."/>
            <person name="Imamovic A."/>
            <person name="Ireland A."/>
            <person name="Larimer J."/>
            <person name="McCowan C."/>
            <person name="Murphy C."/>
            <person name="Pearson M."/>
            <person name="Poon T.W."/>
            <person name="Priest M."/>
            <person name="Roberts A."/>
            <person name="Saif S."/>
            <person name="Shea T."/>
            <person name="Sykes S."/>
            <person name="Wortman J."/>
            <person name="Nusbaum C."/>
            <person name="Birren B."/>
        </authorList>
    </citation>
    <scope>NUCLEOTIDE SEQUENCE [LARGE SCALE GENOMIC DNA]</scope>
    <source>
        <strain evidence="2 3">CIP 107465</strain>
    </source>
</reference>
<protein>
    <submittedName>
        <fullName evidence="2">Uncharacterized protein</fullName>
    </submittedName>
</protein>
<keyword evidence="3" id="KW-1185">Reference proteome</keyword>
<organism evidence="2 3">
    <name type="scientific">Acinetobacter tjernbergiae DSM 14971 = CIP 107465</name>
    <dbReference type="NCBI Taxonomy" id="1120928"/>
    <lineage>
        <taxon>Bacteria</taxon>
        <taxon>Pseudomonadati</taxon>
        <taxon>Pseudomonadota</taxon>
        <taxon>Gammaproteobacteria</taxon>
        <taxon>Moraxellales</taxon>
        <taxon>Moraxellaceae</taxon>
        <taxon>Acinetobacter</taxon>
    </lineage>
</organism>
<dbReference type="Proteomes" id="UP000017404">
    <property type="component" value="Unassembled WGS sequence"/>
</dbReference>
<dbReference type="eggNOG" id="ENOG50303BR">
    <property type="taxonomic scope" value="Bacteria"/>
</dbReference>
<sequence>MGFMNNLAASVLSIAANSSDPEIQQSAESLNNLRVATIGYTDNEKQQIAAAEEAKRFEEQQAEEARQKAEAEKQRSEQERLTYSQPTYKQSHFIKPKEWRDRGEGLSAIRNKDGTYNYGYKANSLLTFVMNCKDTNQFSPVSFGKETYNAEFSQCDGLYKVYTAFDNGVIHTKISNLLIGEYVFHTPLP</sequence>
<feature type="region of interest" description="Disordered" evidence="1">
    <location>
        <begin position="49"/>
        <end position="87"/>
    </location>
</feature>
<dbReference type="EMBL" id="AYEV01000024">
    <property type="protein sequence ID" value="ESK54870.1"/>
    <property type="molecule type" value="Genomic_DNA"/>
</dbReference>